<dbReference type="Proteomes" id="UP001206983">
    <property type="component" value="Unassembled WGS sequence"/>
</dbReference>
<reference evidence="2 3" key="1">
    <citation type="journal article" date="2011" name="Appl. Environ. Microbiol.">
        <title>Methanogenic archaea isolated from Taiwan's Chelungpu fault.</title>
        <authorList>
            <person name="Wu S.Y."/>
            <person name="Lai M.C."/>
        </authorList>
    </citation>
    <scope>NUCLEOTIDE SEQUENCE [LARGE SCALE GENOMIC DNA]</scope>
    <source>
        <strain evidence="2 3">St545Mb</strain>
    </source>
</reference>
<sequence length="198" mass="21466">MRQIVKRVSMPVTVLLLLLSVTMNGAYAADDPAATDVPYMDLDKMKNRSIEIVDMNIESLNAMQSDGSHEGLEESITSLLAQMESLKTGFENAEDEEGLKAIMEDFRTVMQDAPEEIRTELMGNEQMGETGRGNMSVGNNTMRGPGGEGSSQGGNESMGDRNFNGEKNARRYTGNESTGEANNGLLSGLISKIRSIFG</sequence>
<name>A0AAE3H8B2_9EURY</name>
<dbReference type="AlphaFoldDB" id="A0AAE3H8B2"/>
<evidence type="ECO:0000256" key="1">
    <source>
        <dbReference type="SAM" id="MobiDB-lite"/>
    </source>
</evidence>
<dbReference type="RefSeq" id="WP_256621585.1">
    <property type="nucleotide sequence ID" value="NZ_JTEO01000002.1"/>
</dbReference>
<protein>
    <submittedName>
        <fullName evidence="2">Uncharacterized protein</fullName>
    </submittedName>
</protein>
<feature type="region of interest" description="Disordered" evidence="1">
    <location>
        <begin position="126"/>
        <end position="183"/>
    </location>
</feature>
<comment type="caution">
    <text evidence="2">The sequence shown here is derived from an EMBL/GenBank/DDBJ whole genome shotgun (WGS) entry which is preliminary data.</text>
</comment>
<evidence type="ECO:0000313" key="3">
    <source>
        <dbReference type="Proteomes" id="UP001206983"/>
    </source>
</evidence>
<proteinExistence type="predicted"/>
<gene>
    <name evidence="2" type="ORF">PV02_01385</name>
</gene>
<accession>A0AAE3H8B2</accession>
<feature type="compositionally biased region" description="Polar residues" evidence="1">
    <location>
        <begin position="174"/>
        <end position="183"/>
    </location>
</feature>
<dbReference type="EMBL" id="JTEO01000002">
    <property type="protein sequence ID" value="MCQ6961875.1"/>
    <property type="molecule type" value="Genomic_DNA"/>
</dbReference>
<keyword evidence="3" id="KW-1185">Reference proteome</keyword>
<evidence type="ECO:0000313" key="2">
    <source>
        <dbReference type="EMBL" id="MCQ6961875.1"/>
    </source>
</evidence>
<organism evidence="2 3">
    <name type="scientific">Methanolobus chelungpuianus</name>
    <dbReference type="NCBI Taxonomy" id="502115"/>
    <lineage>
        <taxon>Archaea</taxon>
        <taxon>Methanobacteriati</taxon>
        <taxon>Methanobacteriota</taxon>
        <taxon>Stenosarchaea group</taxon>
        <taxon>Methanomicrobia</taxon>
        <taxon>Methanosarcinales</taxon>
        <taxon>Methanosarcinaceae</taxon>
        <taxon>Methanolobus</taxon>
    </lineage>
</organism>